<keyword evidence="1" id="KW-0645">Protease</keyword>
<dbReference type="EMBL" id="MNCJ02000328">
    <property type="protein sequence ID" value="KAF5775063.1"/>
    <property type="molecule type" value="Genomic_DNA"/>
</dbReference>
<dbReference type="Proteomes" id="UP000215914">
    <property type="component" value="Unassembled WGS sequence"/>
</dbReference>
<evidence type="ECO:0000259" key="10">
    <source>
        <dbReference type="PROSITE" id="PS50158"/>
    </source>
</evidence>
<dbReference type="InterPro" id="IPR005162">
    <property type="entry name" value="Retrotrans_gag_dom"/>
</dbReference>
<feature type="compositionally biased region" description="Low complexity" evidence="9">
    <location>
        <begin position="278"/>
        <end position="302"/>
    </location>
</feature>
<dbReference type="GO" id="GO:0004523">
    <property type="term" value="F:RNA-DNA hybrid ribonuclease activity"/>
    <property type="evidence" value="ECO:0007669"/>
    <property type="project" value="UniProtKB-EC"/>
</dbReference>
<feature type="domain" description="Reverse transcriptase" evidence="11">
    <location>
        <begin position="595"/>
        <end position="774"/>
    </location>
</feature>
<dbReference type="SUPFAM" id="SSF57756">
    <property type="entry name" value="Retrovirus zinc finger-like domains"/>
    <property type="match status" value="1"/>
</dbReference>
<dbReference type="EC" id="3.1.26.4" evidence="12"/>
<feature type="compositionally biased region" description="Low complexity" evidence="9">
    <location>
        <begin position="178"/>
        <end position="191"/>
    </location>
</feature>
<reference evidence="12" key="2">
    <citation type="submission" date="2020-06" db="EMBL/GenBank/DDBJ databases">
        <title>Helianthus annuus Genome sequencing and assembly Release 2.</title>
        <authorList>
            <person name="Gouzy J."/>
            <person name="Langlade N."/>
            <person name="Munos S."/>
        </authorList>
    </citation>
    <scope>NUCLEOTIDE SEQUENCE</scope>
    <source>
        <tissue evidence="12">Leaves</tissue>
    </source>
</reference>
<dbReference type="InterPro" id="IPR001878">
    <property type="entry name" value="Znf_CCHC"/>
</dbReference>
<dbReference type="Pfam" id="PF08284">
    <property type="entry name" value="RVP_2"/>
    <property type="match status" value="1"/>
</dbReference>
<keyword evidence="4" id="KW-0540">Nuclease</keyword>
<keyword evidence="5" id="KW-0255">Endonuclease</keyword>
<dbReference type="Gene3D" id="4.10.60.10">
    <property type="entry name" value="Zinc finger, CCHC-type"/>
    <property type="match status" value="1"/>
</dbReference>
<feature type="compositionally biased region" description="Polar residues" evidence="9">
    <location>
        <begin position="206"/>
        <end position="221"/>
    </location>
</feature>
<keyword evidence="8" id="KW-0479">Metal-binding</keyword>
<dbReference type="GO" id="GO:0008233">
    <property type="term" value="F:peptidase activity"/>
    <property type="evidence" value="ECO:0007669"/>
    <property type="project" value="UniProtKB-KW"/>
</dbReference>
<feature type="compositionally biased region" description="Low complexity" evidence="9">
    <location>
        <begin position="222"/>
        <end position="239"/>
    </location>
</feature>
<dbReference type="PROSITE" id="PS50878">
    <property type="entry name" value="RT_POL"/>
    <property type="match status" value="1"/>
</dbReference>
<keyword evidence="13" id="KW-1185">Reference proteome</keyword>
<dbReference type="InterPro" id="IPR043128">
    <property type="entry name" value="Rev_trsase/Diguanyl_cyclase"/>
</dbReference>
<dbReference type="FunFam" id="3.30.70.270:FF:000020">
    <property type="entry name" value="Transposon Tf2-6 polyprotein-like Protein"/>
    <property type="match status" value="1"/>
</dbReference>
<dbReference type="InterPro" id="IPR000477">
    <property type="entry name" value="RT_dom"/>
</dbReference>
<dbReference type="InterPro" id="IPR021109">
    <property type="entry name" value="Peptidase_aspartic_dom_sf"/>
</dbReference>
<dbReference type="Gene3D" id="3.30.70.270">
    <property type="match status" value="2"/>
</dbReference>
<sequence length="871" mass="97944">MDCKPQTFTGTEGDVGLLRWFEKAESVFSICNCPAGDRVKYVAGTLADGALTWWNAQVQLLGIEAANAITWEEFKELIREEYCPRDEVQKLENEYYDLKMVGSEVEAYVKRSYELADMCPNLSRPMSRRIELFIKGLPPRVKSLVTAAHLNDLTQIVRLTHKIVDQEVESDSLPPRISATTTATPTATASANDNKRKWSDYDKASSAGQTQKRPDNSNRNISQSSSVNQGQGSGHSQGSYAGKKPRCNKCGYHHFGSCTRKCDRCGKAGHEARDCRAPQPKHQQQQNQQNQRQQGQPPQQNQGFRKGCYQCGDEGHFKRDCPQLNQNANDNNRPNNNNAGNNNNNNGNNGGNGARGRVFQLGAGDARNDGNVVTGTFPVNNRIASVLFDLGADWSYVSLEFSQRLGITPTPLEVKQVVELADGKTIEASNVLFGCKLDLVGQVFDIDLLPVTLGSFDLVVGMDWLSKHQAEILCKEKIVRIPLPDGESLLVQGHRSGTMAGIITAMRAQQYLQKGYPALLALVTNAQSEESKIEDLPVVREFVDVFPEELPGLPPHRQVEFQIDLAPGAAPIARAPYRLAPGELQELSNQLQELLDRGFIRPSSLPWGAPVLFVKKKDGSFRMCIDYRELNKVTIKNRYPLPRIDDLFDQLQGSSFYSKIDLRSGYHQVRVREEDVPKTAFRTRYGHYEFLVMPFGLTNAPAVFMDLMNRVCKPYLDEFVIVFIDDILVYSKNKEDHERHLRLILELLRREQLYAKFSKCDFWIREVHFLGHVVNEKGIHVDPAKVDAVKNWAAPKTPSEVRQFLGLAGYYRRFIKDFSKIAQPLTSLTQKNTTYSWGTKPGRGLPVVKAEALQCTDLVFTRGHRRFCGIL</sequence>
<feature type="domain" description="CCHC-type" evidence="10">
    <location>
        <begin position="260"/>
        <end position="276"/>
    </location>
</feature>
<dbReference type="FunFam" id="3.10.10.10:FF:000007">
    <property type="entry name" value="Retrovirus-related Pol polyprotein from transposon 17.6-like Protein"/>
    <property type="match status" value="1"/>
</dbReference>
<dbReference type="GO" id="GO:0008270">
    <property type="term" value="F:zinc ion binding"/>
    <property type="evidence" value="ECO:0007669"/>
    <property type="project" value="UniProtKB-KW"/>
</dbReference>
<keyword evidence="2 12" id="KW-0808">Transferase</keyword>
<feature type="compositionally biased region" description="Low complexity" evidence="9">
    <location>
        <begin position="325"/>
        <end position="347"/>
    </location>
</feature>
<evidence type="ECO:0000313" key="12">
    <source>
        <dbReference type="EMBL" id="KAF5775063.1"/>
    </source>
</evidence>
<evidence type="ECO:0000256" key="9">
    <source>
        <dbReference type="SAM" id="MobiDB-lite"/>
    </source>
</evidence>
<evidence type="ECO:0000256" key="4">
    <source>
        <dbReference type="ARBA" id="ARBA00022722"/>
    </source>
</evidence>
<dbReference type="AlphaFoldDB" id="A0A9K3HDM5"/>
<keyword evidence="7" id="KW-0695">RNA-directed DNA polymerase</keyword>
<feature type="domain" description="CCHC-type" evidence="10">
    <location>
        <begin position="308"/>
        <end position="323"/>
    </location>
</feature>
<evidence type="ECO:0000259" key="11">
    <source>
        <dbReference type="PROSITE" id="PS50878"/>
    </source>
</evidence>
<feature type="compositionally biased region" description="Basic and acidic residues" evidence="9">
    <location>
        <begin position="193"/>
        <end position="203"/>
    </location>
</feature>
<dbReference type="Pfam" id="PF03732">
    <property type="entry name" value="Retrotrans_gag"/>
    <property type="match status" value="1"/>
</dbReference>
<dbReference type="Gene3D" id="3.10.10.10">
    <property type="entry name" value="HIV Type 1 Reverse Transcriptase, subunit A, domain 1"/>
    <property type="match status" value="1"/>
</dbReference>
<dbReference type="PANTHER" id="PTHR24559:SF427">
    <property type="entry name" value="RNA-DIRECTED DNA POLYMERASE"/>
    <property type="match status" value="1"/>
</dbReference>
<evidence type="ECO:0000256" key="5">
    <source>
        <dbReference type="ARBA" id="ARBA00022759"/>
    </source>
</evidence>
<dbReference type="PANTHER" id="PTHR24559">
    <property type="entry name" value="TRANSPOSON TY3-I GAG-POL POLYPROTEIN"/>
    <property type="match status" value="1"/>
</dbReference>
<dbReference type="EC" id="2.7.7.-" evidence="12"/>
<name>A0A9K3HDM5_HELAN</name>
<dbReference type="Gene3D" id="2.40.70.10">
    <property type="entry name" value="Acid Proteases"/>
    <property type="match status" value="1"/>
</dbReference>
<keyword evidence="6 12" id="KW-0378">Hydrolase</keyword>
<dbReference type="CDD" id="cd01647">
    <property type="entry name" value="RT_LTR"/>
    <property type="match status" value="1"/>
</dbReference>
<dbReference type="PROSITE" id="PS50158">
    <property type="entry name" value="ZF_CCHC"/>
    <property type="match status" value="2"/>
</dbReference>
<evidence type="ECO:0000256" key="8">
    <source>
        <dbReference type="PROSITE-ProRule" id="PRU00047"/>
    </source>
</evidence>
<dbReference type="SUPFAM" id="SSF50630">
    <property type="entry name" value="Acid proteases"/>
    <property type="match status" value="1"/>
</dbReference>
<dbReference type="GO" id="GO:0006508">
    <property type="term" value="P:proteolysis"/>
    <property type="evidence" value="ECO:0007669"/>
    <property type="project" value="UniProtKB-KW"/>
</dbReference>
<dbReference type="GO" id="GO:0003676">
    <property type="term" value="F:nucleic acid binding"/>
    <property type="evidence" value="ECO:0007669"/>
    <property type="project" value="InterPro"/>
</dbReference>
<dbReference type="Pfam" id="PF00078">
    <property type="entry name" value="RVT_1"/>
    <property type="match status" value="1"/>
</dbReference>
<dbReference type="InterPro" id="IPR036875">
    <property type="entry name" value="Znf_CCHC_sf"/>
</dbReference>
<dbReference type="InterPro" id="IPR043502">
    <property type="entry name" value="DNA/RNA_pol_sf"/>
</dbReference>
<feature type="region of interest" description="Disordered" evidence="9">
    <location>
        <begin position="271"/>
        <end position="307"/>
    </location>
</feature>
<feature type="region of interest" description="Disordered" evidence="9">
    <location>
        <begin position="169"/>
        <end position="242"/>
    </location>
</feature>
<protein>
    <submittedName>
        <fullName evidence="12">Nucleotidyltransferase, Ribonuclease H</fullName>
        <ecNumber evidence="12">2.7.7.-</ecNumber>
        <ecNumber evidence="12">3.1.26.4</ecNumber>
    </submittedName>
</protein>
<dbReference type="SMART" id="SM00343">
    <property type="entry name" value="ZnF_C2HC"/>
    <property type="match status" value="2"/>
</dbReference>
<organism evidence="12 13">
    <name type="scientific">Helianthus annuus</name>
    <name type="common">Common sunflower</name>
    <dbReference type="NCBI Taxonomy" id="4232"/>
    <lineage>
        <taxon>Eukaryota</taxon>
        <taxon>Viridiplantae</taxon>
        <taxon>Streptophyta</taxon>
        <taxon>Embryophyta</taxon>
        <taxon>Tracheophyta</taxon>
        <taxon>Spermatophyta</taxon>
        <taxon>Magnoliopsida</taxon>
        <taxon>eudicotyledons</taxon>
        <taxon>Gunneridae</taxon>
        <taxon>Pentapetalae</taxon>
        <taxon>asterids</taxon>
        <taxon>campanulids</taxon>
        <taxon>Asterales</taxon>
        <taxon>Asteraceae</taxon>
        <taxon>Asteroideae</taxon>
        <taxon>Heliantheae alliance</taxon>
        <taxon>Heliantheae</taxon>
        <taxon>Helianthus</taxon>
    </lineage>
</organism>
<reference evidence="12" key="1">
    <citation type="journal article" date="2017" name="Nature">
        <title>The sunflower genome provides insights into oil metabolism, flowering and Asterid evolution.</title>
        <authorList>
            <person name="Badouin H."/>
            <person name="Gouzy J."/>
            <person name="Grassa C.J."/>
            <person name="Murat F."/>
            <person name="Staton S.E."/>
            <person name="Cottret L."/>
            <person name="Lelandais-Briere C."/>
            <person name="Owens G.L."/>
            <person name="Carrere S."/>
            <person name="Mayjonade B."/>
            <person name="Legrand L."/>
            <person name="Gill N."/>
            <person name="Kane N.C."/>
            <person name="Bowers J.E."/>
            <person name="Hubner S."/>
            <person name="Bellec A."/>
            <person name="Berard A."/>
            <person name="Berges H."/>
            <person name="Blanchet N."/>
            <person name="Boniface M.C."/>
            <person name="Brunel D."/>
            <person name="Catrice O."/>
            <person name="Chaidir N."/>
            <person name="Claudel C."/>
            <person name="Donnadieu C."/>
            <person name="Faraut T."/>
            <person name="Fievet G."/>
            <person name="Helmstetter N."/>
            <person name="King M."/>
            <person name="Knapp S.J."/>
            <person name="Lai Z."/>
            <person name="Le Paslier M.C."/>
            <person name="Lippi Y."/>
            <person name="Lorenzon L."/>
            <person name="Mandel J.R."/>
            <person name="Marage G."/>
            <person name="Marchand G."/>
            <person name="Marquand E."/>
            <person name="Bret-Mestries E."/>
            <person name="Morien E."/>
            <person name="Nambeesan S."/>
            <person name="Nguyen T."/>
            <person name="Pegot-Espagnet P."/>
            <person name="Pouilly N."/>
            <person name="Raftis F."/>
            <person name="Sallet E."/>
            <person name="Schiex T."/>
            <person name="Thomas J."/>
            <person name="Vandecasteele C."/>
            <person name="Vares D."/>
            <person name="Vear F."/>
            <person name="Vautrin S."/>
            <person name="Crespi M."/>
            <person name="Mangin B."/>
            <person name="Burke J.M."/>
            <person name="Salse J."/>
            <person name="Munos S."/>
            <person name="Vincourt P."/>
            <person name="Rieseberg L.H."/>
            <person name="Langlade N.B."/>
        </authorList>
    </citation>
    <scope>NUCLEOTIDE SEQUENCE</scope>
    <source>
        <tissue evidence="12">Leaves</tissue>
    </source>
</reference>
<dbReference type="Pfam" id="PF00098">
    <property type="entry name" value="zf-CCHC"/>
    <property type="match status" value="1"/>
</dbReference>
<keyword evidence="3 12" id="KW-0548">Nucleotidyltransferase</keyword>
<dbReference type="CDD" id="cd00303">
    <property type="entry name" value="retropepsin_like"/>
    <property type="match status" value="1"/>
</dbReference>
<evidence type="ECO:0000256" key="7">
    <source>
        <dbReference type="ARBA" id="ARBA00022918"/>
    </source>
</evidence>
<evidence type="ECO:0000256" key="2">
    <source>
        <dbReference type="ARBA" id="ARBA00022679"/>
    </source>
</evidence>
<evidence type="ECO:0000313" key="13">
    <source>
        <dbReference type="Proteomes" id="UP000215914"/>
    </source>
</evidence>
<dbReference type="SUPFAM" id="SSF56672">
    <property type="entry name" value="DNA/RNA polymerases"/>
    <property type="match status" value="1"/>
</dbReference>
<dbReference type="GO" id="GO:0003964">
    <property type="term" value="F:RNA-directed DNA polymerase activity"/>
    <property type="evidence" value="ECO:0007669"/>
    <property type="project" value="UniProtKB-KW"/>
</dbReference>
<evidence type="ECO:0000256" key="1">
    <source>
        <dbReference type="ARBA" id="ARBA00022670"/>
    </source>
</evidence>
<accession>A0A9K3HDM5</accession>
<feature type="region of interest" description="Disordered" evidence="9">
    <location>
        <begin position="320"/>
        <end position="356"/>
    </location>
</feature>
<evidence type="ECO:0000256" key="3">
    <source>
        <dbReference type="ARBA" id="ARBA00022695"/>
    </source>
</evidence>
<gene>
    <name evidence="12" type="ORF">HanXRQr2_Chr13g0607831</name>
</gene>
<keyword evidence="8" id="KW-0862">Zinc</keyword>
<dbReference type="InterPro" id="IPR053134">
    <property type="entry name" value="RNA-dir_DNA_polymerase"/>
</dbReference>
<keyword evidence="8" id="KW-0863">Zinc-finger</keyword>
<dbReference type="Gramene" id="mRNA:HanXRQr2_Chr13g0607831">
    <property type="protein sequence ID" value="CDS:HanXRQr2_Chr13g0607831.1"/>
    <property type="gene ID" value="HanXRQr2_Chr13g0607831"/>
</dbReference>
<proteinExistence type="predicted"/>
<comment type="caution">
    <text evidence="12">The sequence shown here is derived from an EMBL/GenBank/DDBJ whole genome shotgun (WGS) entry which is preliminary data.</text>
</comment>
<evidence type="ECO:0000256" key="6">
    <source>
        <dbReference type="ARBA" id="ARBA00022801"/>
    </source>
</evidence>